<dbReference type="PROSITE" id="PS00107">
    <property type="entry name" value="PROTEIN_KINASE_ATP"/>
    <property type="match status" value="1"/>
</dbReference>
<dbReference type="PROSITE" id="PS50011">
    <property type="entry name" value="PROTEIN_KINASE_DOM"/>
    <property type="match status" value="1"/>
</dbReference>
<feature type="region of interest" description="Disordered" evidence="7">
    <location>
        <begin position="658"/>
        <end position="685"/>
    </location>
</feature>
<feature type="region of interest" description="Disordered" evidence="7">
    <location>
        <begin position="753"/>
        <end position="798"/>
    </location>
</feature>
<evidence type="ECO:0000256" key="1">
    <source>
        <dbReference type="ARBA" id="ARBA00022527"/>
    </source>
</evidence>
<dbReference type="EMBL" id="BNCO01000056">
    <property type="protein sequence ID" value="GIL63227.1"/>
    <property type="molecule type" value="Genomic_DNA"/>
</dbReference>
<dbReference type="InterPro" id="IPR000719">
    <property type="entry name" value="Prot_kinase_dom"/>
</dbReference>
<evidence type="ECO:0000256" key="3">
    <source>
        <dbReference type="ARBA" id="ARBA00022741"/>
    </source>
</evidence>
<keyword evidence="1" id="KW-0723">Serine/threonine-protein kinase</keyword>
<dbReference type="InterPro" id="IPR017441">
    <property type="entry name" value="Protein_kinase_ATP_BS"/>
</dbReference>
<feature type="region of interest" description="Disordered" evidence="7">
    <location>
        <begin position="534"/>
        <end position="603"/>
    </location>
</feature>
<dbReference type="PROSITE" id="PS00108">
    <property type="entry name" value="PROTEIN_KINASE_ST"/>
    <property type="match status" value="1"/>
</dbReference>
<evidence type="ECO:0000313" key="9">
    <source>
        <dbReference type="EMBL" id="GIL63227.1"/>
    </source>
</evidence>
<dbReference type="SMART" id="SM00220">
    <property type="entry name" value="S_TKc"/>
    <property type="match status" value="1"/>
</dbReference>
<feature type="domain" description="Protein kinase" evidence="8">
    <location>
        <begin position="23"/>
        <end position="362"/>
    </location>
</feature>
<proteinExistence type="predicted"/>
<dbReference type="Proteomes" id="UP000747399">
    <property type="component" value="Unassembled WGS sequence"/>
</dbReference>
<sequence>MPSAKGRKDEVAALTADELRSQLVLKKMVGRGGFAAVYLGTYNGEEVAVKVILAEHVSPESLQVKLLLREGQYMSRCTHRNIVKCHAVCQLPADFPGIEALGHRSSTWALVLEYIGGGSLAALMMKQMSQTRKAYTEYEAYCWIRGIAGALSYLHNAPRPVMHRDVKADNVLLTQDENGEPVAKLMDFGLMAALDGKNPLLRRRSVSASNGGDGLGRTSSTPTAGGGGRTLSVPSVATYYNDSTHEPGKIFYLMDELPAPTVAALVGPAALRRISVDMNGRNLGASLTSASITTPGTSTPGGMASSAAQYGVVSRGNSFDSSAAAATAAALGIGGAAVAGGGVAWGPKTRSALAPATPGSFGTLVPLSEEASYHGNTAGYAAMLLYQQQQRQQQQRQRRVSQDAAAAAGSAAAMAGAAAAATSGSSAPNSMHGAAGRPDSCSGGSPHAGISSLWAASPQPGISPLRPPSPAMNWPADELTPGSVRLRLLSDDHGVAGDSAPMANDSGGDTAIAAAVAAAARLNRQVPERNGCLVRMSAPQPSPLSPPPTGAVLLEDESSPEGDPGGNVVPDLAAATCSSSAASNTVQQQPPAKHPDECHSVLHPPLTLQPLQLRVSRPSSATKLPPIIAVAKHPLAAVATAAASSAASEAARGAWTATASGGAGNVTDNTPAPPPSAGGSRDDIHGLAVGSTFNGERRASLHDAVPLVGIDGGADGIVVSGTGRRSRASMLHPGTQPAAAAALSGVHAQVVTPPLSQGEAGGSGGGGGGGAGGAVSSTNPRFDRQSSQKSIGSNRSGTGNGYISCGTADGAGPATGGALSPTGASNGGQLSIAALLQGRYEQDFQWVWRLTGQTGSCMYMAPEVHRNMPYNEKVDVFSFGVLMYEVFSRTLLLVAALNLRELRLKGMDTPEGYAQYVAEGYRPPKPLAMPDALYELISACWADDPCARPNMAEVVESLRILQAQYAPEPTSSAPSCGCVVS</sequence>
<keyword evidence="4" id="KW-0418">Kinase</keyword>
<dbReference type="Pfam" id="PF07714">
    <property type="entry name" value="PK_Tyr_Ser-Thr"/>
    <property type="match status" value="1"/>
</dbReference>
<feature type="region of interest" description="Disordered" evidence="7">
    <location>
        <begin position="204"/>
        <end position="229"/>
    </location>
</feature>
<dbReference type="InterPro" id="IPR008271">
    <property type="entry name" value="Ser/Thr_kinase_AS"/>
</dbReference>
<keyword evidence="10" id="KW-1185">Reference proteome</keyword>
<feature type="compositionally biased region" description="Gly residues" evidence="7">
    <location>
        <begin position="759"/>
        <end position="773"/>
    </location>
</feature>
<dbReference type="PANTHER" id="PTHR44329">
    <property type="entry name" value="SERINE/THREONINE-PROTEIN KINASE TNNI3K-RELATED"/>
    <property type="match status" value="1"/>
</dbReference>
<dbReference type="SUPFAM" id="SSF56112">
    <property type="entry name" value="Protein kinase-like (PK-like)"/>
    <property type="match status" value="1"/>
</dbReference>
<dbReference type="PANTHER" id="PTHR44329:SF289">
    <property type="entry name" value="SERINE_THREONINE-PROTEIN KINASE VIK"/>
    <property type="match status" value="1"/>
</dbReference>
<dbReference type="Pfam" id="PF00069">
    <property type="entry name" value="Pkinase"/>
    <property type="match status" value="1"/>
</dbReference>
<organism evidence="9 10">
    <name type="scientific">Volvox africanus</name>
    <dbReference type="NCBI Taxonomy" id="51714"/>
    <lineage>
        <taxon>Eukaryota</taxon>
        <taxon>Viridiplantae</taxon>
        <taxon>Chlorophyta</taxon>
        <taxon>core chlorophytes</taxon>
        <taxon>Chlorophyceae</taxon>
        <taxon>CS clade</taxon>
        <taxon>Chlamydomonadales</taxon>
        <taxon>Volvocaceae</taxon>
        <taxon>Volvox</taxon>
    </lineage>
</organism>
<keyword evidence="5 6" id="KW-0067">ATP-binding</keyword>
<keyword evidence="2" id="KW-0808">Transferase</keyword>
<accession>A0A8J4BK21</accession>
<dbReference type="InterPro" id="IPR001245">
    <property type="entry name" value="Ser-Thr/Tyr_kinase_cat_dom"/>
</dbReference>
<dbReference type="GO" id="GO:0004674">
    <property type="term" value="F:protein serine/threonine kinase activity"/>
    <property type="evidence" value="ECO:0007669"/>
    <property type="project" value="UniProtKB-KW"/>
</dbReference>
<feature type="compositionally biased region" description="Pro residues" evidence="7">
    <location>
        <begin position="540"/>
        <end position="549"/>
    </location>
</feature>
<gene>
    <name evidence="9" type="ORF">Vafri_17350</name>
</gene>
<evidence type="ECO:0000313" key="10">
    <source>
        <dbReference type="Proteomes" id="UP000747399"/>
    </source>
</evidence>
<feature type="compositionally biased region" description="Polar residues" evidence="7">
    <location>
        <begin position="787"/>
        <end position="797"/>
    </location>
</feature>
<feature type="binding site" evidence="6">
    <location>
        <position position="50"/>
    </location>
    <ligand>
        <name>ATP</name>
        <dbReference type="ChEBI" id="CHEBI:30616"/>
    </ligand>
</feature>
<feature type="compositionally biased region" description="Low complexity" evidence="7">
    <location>
        <begin position="573"/>
        <end position="583"/>
    </location>
</feature>
<dbReference type="Gene3D" id="1.10.510.10">
    <property type="entry name" value="Transferase(Phosphotransferase) domain 1"/>
    <property type="match status" value="2"/>
</dbReference>
<evidence type="ECO:0000256" key="6">
    <source>
        <dbReference type="PROSITE-ProRule" id="PRU10141"/>
    </source>
</evidence>
<dbReference type="InterPro" id="IPR011009">
    <property type="entry name" value="Kinase-like_dom_sf"/>
</dbReference>
<evidence type="ECO:0000256" key="7">
    <source>
        <dbReference type="SAM" id="MobiDB-lite"/>
    </source>
</evidence>
<evidence type="ECO:0000259" key="8">
    <source>
        <dbReference type="PROSITE" id="PS50011"/>
    </source>
</evidence>
<comment type="caution">
    <text evidence="9">The sequence shown here is derived from an EMBL/GenBank/DDBJ whole genome shotgun (WGS) entry which is preliminary data.</text>
</comment>
<keyword evidence="3 6" id="KW-0547">Nucleotide-binding</keyword>
<protein>
    <recommendedName>
        <fullName evidence="8">Protein kinase domain-containing protein</fullName>
    </recommendedName>
</protein>
<name>A0A8J4BK21_9CHLO</name>
<dbReference type="GO" id="GO:0005524">
    <property type="term" value="F:ATP binding"/>
    <property type="evidence" value="ECO:0007669"/>
    <property type="project" value="UniProtKB-UniRule"/>
</dbReference>
<reference evidence="9" key="1">
    <citation type="journal article" date="2021" name="Proc. Natl. Acad. Sci. U.S.A.">
        <title>Three genomes in the algal genus Volvox reveal the fate of a haploid sex-determining region after a transition to homothallism.</title>
        <authorList>
            <person name="Yamamoto K."/>
            <person name="Hamaji T."/>
            <person name="Kawai-Toyooka H."/>
            <person name="Matsuzaki R."/>
            <person name="Takahashi F."/>
            <person name="Nishimura Y."/>
            <person name="Kawachi M."/>
            <person name="Noguchi H."/>
            <person name="Minakuchi Y."/>
            <person name="Umen J.G."/>
            <person name="Toyoda A."/>
            <person name="Nozaki H."/>
        </authorList>
    </citation>
    <scope>NUCLEOTIDE SEQUENCE</scope>
    <source>
        <strain evidence="9">NIES-3780</strain>
    </source>
</reference>
<evidence type="ECO:0000256" key="5">
    <source>
        <dbReference type="ARBA" id="ARBA00022840"/>
    </source>
</evidence>
<evidence type="ECO:0000256" key="4">
    <source>
        <dbReference type="ARBA" id="ARBA00022777"/>
    </source>
</evidence>
<dbReference type="AlphaFoldDB" id="A0A8J4BK21"/>
<feature type="region of interest" description="Disordered" evidence="7">
    <location>
        <begin position="422"/>
        <end position="478"/>
    </location>
</feature>
<evidence type="ECO:0000256" key="2">
    <source>
        <dbReference type="ARBA" id="ARBA00022679"/>
    </source>
</evidence>
<dbReference type="InterPro" id="IPR051681">
    <property type="entry name" value="Ser/Thr_Kinases-Pseudokinases"/>
</dbReference>